<dbReference type="OrthoDB" id="270286at2759"/>
<evidence type="ECO:0008006" key="3">
    <source>
        <dbReference type="Google" id="ProtNLM"/>
    </source>
</evidence>
<dbReference type="AlphaFoldDB" id="A0A836I4H8"/>
<comment type="caution">
    <text evidence="1">The sequence shown here is derived from an EMBL/GenBank/DDBJ whole genome shotgun (WGS) entry which is preliminary data.</text>
</comment>
<dbReference type="EMBL" id="JAFJZO010000032">
    <property type="protein sequence ID" value="KAG5496455.1"/>
    <property type="molecule type" value="Genomic_DNA"/>
</dbReference>
<sequence>MPARSLSNAPLPFVLAASRAQSWMDVLRAYAKCTSYLRGVYQPTPAELEHGLSYMPNSWCASLFYYDLIKAPIAPTTPDKSLVLAVIKRYKESGNVAALQRVIREDVNSETLDGAKAKITLACTARLWEAALETLLSHPWLISSTVQRRVVLAALCRSNQWRLALGVLHMEPKVELHPIMVQPLVRCFGRMHAHLPALRLTAASLAAGHPMCTSLLSALLPTLQETGNWQLALHAAQELQLLSASRAEARTQVATYKQLVDCLYEADIYAAFALEDVVQQTVDRMCPREVLETRTEARAAQFRMQAPVEVFQQFQSVLMALTSVYSKAIGLPRWYSRAIGSIVDNALKDNAVLMVVDTNFLLQLVQKQLPLEHFYAYIKQQYPDLLHYHFATVVVPFTTVLEAYAYIWGPKQRFSLDARKLLWSRTVSLLQMPHVYVLSIAGEYPCSSLSIIPRLAYRTMPGNVSGAFQQDPDLRILSVCAALQHYFRSAKATANLRGTTMPEGVVLFSLLKYHVRRYCNTVKGCCVDRLLLCTLDKRMSRGAIQMGLRVFPCLSP</sequence>
<proteinExistence type="predicted"/>
<accession>A0A836I4H8</accession>
<dbReference type="GeneID" id="94288858"/>
<dbReference type="RefSeq" id="XP_067754938.1">
    <property type="nucleotide sequence ID" value="XM_067898781.1"/>
</dbReference>
<name>A0A836I4H8_9TRYP</name>
<evidence type="ECO:0000313" key="1">
    <source>
        <dbReference type="EMBL" id="KAG5496455.1"/>
    </source>
</evidence>
<gene>
    <name evidence="1" type="ORF">JKF63_02757</name>
</gene>
<keyword evidence="2" id="KW-1185">Reference proteome</keyword>
<organism evidence="1 2">
    <name type="scientific">Porcisia hertigi</name>
    <dbReference type="NCBI Taxonomy" id="2761500"/>
    <lineage>
        <taxon>Eukaryota</taxon>
        <taxon>Discoba</taxon>
        <taxon>Euglenozoa</taxon>
        <taxon>Kinetoplastea</taxon>
        <taxon>Metakinetoplastina</taxon>
        <taxon>Trypanosomatida</taxon>
        <taxon>Trypanosomatidae</taxon>
        <taxon>Leishmaniinae</taxon>
        <taxon>Porcisia</taxon>
    </lineage>
</organism>
<evidence type="ECO:0000313" key="2">
    <source>
        <dbReference type="Proteomes" id="UP000674318"/>
    </source>
</evidence>
<dbReference type="KEGG" id="phet:94288858"/>
<protein>
    <recommendedName>
        <fullName evidence="3">PIN domain-containing protein</fullName>
    </recommendedName>
</protein>
<dbReference type="Proteomes" id="UP000674318">
    <property type="component" value="Chromosome 32"/>
</dbReference>
<reference evidence="1 2" key="1">
    <citation type="submission" date="2021-02" db="EMBL/GenBank/DDBJ databases">
        <title>Porcisia hertigi Genome sequencing and assembly.</title>
        <authorList>
            <person name="Almutairi H."/>
            <person name="Gatherer D."/>
        </authorList>
    </citation>
    <scope>NUCLEOTIDE SEQUENCE [LARGE SCALE GENOMIC DNA]</scope>
    <source>
        <strain evidence="1 2">C119</strain>
    </source>
</reference>